<proteinExistence type="predicted"/>
<keyword evidence="2" id="KW-1185">Reference proteome</keyword>
<reference evidence="1 2" key="1">
    <citation type="submission" date="2021-02" db="EMBL/GenBank/DDBJ databases">
        <authorList>
            <person name="Park J.-S."/>
        </authorList>
    </citation>
    <scope>NUCLEOTIDE SEQUENCE [LARGE SCALE GENOMIC DNA]</scope>
    <source>
        <strain evidence="1 2">188UL20-2</strain>
    </source>
</reference>
<evidence type="ECO:0000313" key="1">
    <source>
        <dbReference type="EMBL" id="MBM7037282.1"/>
    </source>
</evidence>
<dbReference type="Proteomes" id="UP000809621">
    <property type="component" value="Unassembled WGS sequence"/>
</dbReference>
<dbReference type="Pfam" id="PF04077">
    <property type="entry name" value="DsrH"/>
    <property type="match status" value="1"/>
</dbReference>
<accession>A0ABS2HL39</accession>
<dbReference type="Gene3D" id="3.40.1260.10">
    <property type="entry name" value="DsrEFH-like"/>
    <property type="match status" value="1"/>
</dbReference>
<dbReference type="SUPFAM" id="SSF75169">
    <property type="entry name" value="DsrEFH-like"/>
    <property type="match status" value="1"/>
</dbReference>
<dbReference type="InterPro" id="IPR007215">
    <property type="entry name" value="Sulphur_relay_TusB/DsrH"/>
</dbReference>
<dbReference type="InterPro" id="IPR027396">
    <property type="entry name" value="DsrEFH-like"/>
</dbReference>
<name>A0ABS2HL39_9VIBR</name>
<comment type="caution">
    <text evidence="1">The sequence shown here is derived from an EMBL/GenBank/DDBJ whole genome shotgun (WGS) entry which is preliminary data.</text>
</comment>
<dbReference type="EMBL" id="JAFEUM010000005">
    <property type="protein sequence ID" value="MBM7037282.1"/>
    <property type="molecule type" value="Genomic_DNA"/>
</dbReference>
<evidence type="ECO:0000313" key="2">
    <source>
        <dbReference type="Proteomes" id="UP000809621"/>
    </source>
</evidence>
<organism evidence="1 2">
    <name type="scientific">Vibrio ulleungensis</name>
    <dbReference type="NCBI Taxonomy" id="2807619"/>
    <lineage>
        <taxon>Bacteria</taxon>
        <taxon>Pseudomonadati</taxon>
        <taxon>Pseudomonadota</taxon>
        <taxon>Gammaproteobacteria</taxon>
        <taxon>Vibrionales</taxon>
        <taxon>Vibrionaceae</taxon>
        <taxon>Vibrio</taxon>
    </lineage>
</organism>
<dbReference type="PANTHER" id="PTHR37526:SF1">
    <property type="entry name" value="PROTEIN TUSB"/>
    <property type="match status" value="1"/>
</dbReference>
<protein>
    <submittedName>
        <fullName evidence="1">Sulfurtransferase complex subunit TusB</fullName>
    </submittedName>
</protein>
<dbReference type="RefSeq" id="WP_205158847.1">
    <property type="nucleotide sequence ID" value="NZ_JAFEUM010000005.1"/>
</dbReference>
<dbReference type="PANTHER" id="PTHR37526">
    <property type="entry name" value="PROTEIN TUSB"/>
    <property type="match status" value="1"/>
</dbReference>
<gene>
    <name evidence="1" type="ORF">JQC93_12785</name>
</gene>
<sequence length="92" mass="10269">MSTLHIISSLEQLSVALPFISNDDHLLLIQQAAYLALAEHPKKSLLEKVNSYSFLDTDLLSRGLIQRHDSQAISMAGFVELTARHSKSIHWG</sequence>